<accession>A0A366KBV9</accession>
<keyword evidence="2" id="KW-0472">Membrane</keyword>
<sequence>MTLASSARSVRSRTAPGKRRPASQAEQRRARLALVDGGRSATNRSLGGRARRFVSWAGTRSTPLIQFAVALVFLSVCLLGSLLLRTQMVQNSFEASSVQSSISKLTQDVQDDQDKLDQLQASLPDKAQQMGMVPQRGTSSIDLNGYRPSENMQPQNQGQAPGARAGQH</sequence>
<feature type="region of interest" description="Disordered" evidence="1">
    <location>
        <begin position="123"/>
        <end position="168"/>
    </location>
</feature>
<evidence type="ECO:0000313" key="4">
    <source>
        <dbReference type="Proteomes" id="UP000252345"/>
    </source>
</evidence>
<evidence type="ECO:0008006" key="5">
    <source>
        <dbReference type="Google" id="ProtNLM"/>
    </source>
</evidence>
<feature type="compositionally biased region" description="Low complexity" evidence="1">
    <location>
        <begin position="1"/>
        <end position="15"/>
    </location>
</feature>
<evidence type="ECO:0000256" key="2">
    <source>
        <dbReference type="SAM" id="Phobius"/>
    </source>
</evidence>
<feature type="compositionally biased region" description="Polar residues" evidence="1">
    <location>
        <begin position="150"/>
        <end position="159"/>
    </location>
</feature>
<reference evidence="3 4" key="1">
    <citation type="submission" date="2017-10" db="EMBL/GenBank/DDBJ databases">
        <title>Bifidobacterium xylocopum sp. nov. and Bifidobacterium aemilianum sp. nov., from the carpenter bee (Xylocopa violacea) digestive tract.</title>
        <authorList>
            <person name="Alberoni D."/>
            <person name="Baffoni L."/>
            <person name="Di Gioia D."/>
            <person name="Gaggia F."/>
            <person name="Biavati B."/>
        </authorList>
    </citation>
    <scope>NUCLEOTIDE SEQUENCE [LARGE SCALE GENOMIC DNA]</scope>
    <source>
        <strain evidence="3 4">XV2</strain>
    </source>
</reference>
<evidence type="ECO:0000313" key="3">
    <source>
        <dbReference type="EMBL" id="RBP99164.1"/>
    </source>
</evidence>
<keyword evidence="2" id="KW-0812">Transmembrane</keyword>
<keyword evidence="4" id="KW-1185">Reference proteome</keyword>
<comment type="caution">
    <text evidence="3">The sequence shown here is derived from an EMBL/GenBank/DDBJ whole genome shotgun (WGS) entry which is preliminary data.</text>
</comment>
<proteinExistence type="predicted"/>
<feature type="transmembrane region" description="Helical" evidence="2">
    <location>
        <begin position="64"/>
        <end position="84"/>
    </location>
</feature>
<organism evidence="3 4">
    <name type="scientific">Bifidobacterium xylocopae</name>
    <dbReference type="NCBI Taxonomy" id="2493119"/>
    <lineage>
        <taxon>Bacteria</taxon>
        <taxon>Bacillati</taxon>
        <taxon>Actinomycetota</taxon>
        <taxon>Actinomycetes</taxon>
        <taxon>Bifidobacteriales</taxon>
        <taxon>Bifidobacteriaceae</taxon>
        <taxon>Bifidobacterium</taxon>
    </lineage>
</organism>
<keyword evidence="2" id="KW-1133">Transmembrane helix</keyword>
<feature type="region of interest" description="Disordered" evidence="1">
    <location>
        <begin position="1"/>
        <end position="29"/>
    </location>
</feature>
<evidence type="ECO:0000256" key="1">
    <source>
        <dbReference type="SAM" id="MobiDB-lite"/>
    </source>
</evidence>
<dbReference type="AlphaFoldDB" id="A0A366KBV9"/>
<dbReference type="EMBL" id="PDCH01000009">
    <property type="protein sequence ID" value="RBP99164.1"/>
    <property type="molecule type" value="Genomic_DNA"/>
</dbReference>
<protein>
    <recommendedName>
        <fullName evidence="5">Cell division protein FtsL</fullName>
    </recommendedName>
</protein>
<name>A0A366KBV9_9BIFI</name>
<gene>
    <name evidence="3" type="ORF">CRD59_05255</name>
</gene>
<dbReference type="Proteomes" id="UP000252345">
    <property type="component" value="Unassembled WGS sequence"/>
</dbReference>
<dbReference type="OrthoDB" id="3240362at2"/>